<feature type="region of interest" description="Disordered" evidence="1">
    <location>
        <begin position="14"/>
        <end position="43"/>
    </location>
</feature>
<evidence type="ECO:0000313" key="3">
    <source>
        <dbReference type="RefSeq" id="XP_006819099.1"/>
    </source>
</evidence>
<proteinExistence type="predicted"/>
<evidence type="ECO:0000313" key="2">
    <source>
        <dbReference type="Proteomes" id="UP000694865"/>
    </source>
</evidence>
<feature type="compositionally biased region" description="Polar residues" evidence="1">
    <location>
        <begin position="14"/>
        <end position="23"/>
    </location>
</feature>
<dbReference type="GeneID" id="102808146"/>
<dbReference type="Proteomes" id="UP000694865">
    <property type="component" value="Unplaced"/>
</dbReference>
<reference evidence="3" key="1">
    <citation type="submission" date="2025-08" db="UniProtKB">
        <authorList>
            <consortium name="RefSeq"/>
        </authorList>
    </citation>
    <scope>IDENTIFICATION</scope>
    <source>
        <tissue evidence="3">Testes</tissue>
    </source>
</reference>
<name>A0ABM0MGF8_SACKO</name>
<evidence type="ECO:0000256" key="1">
    <source>
        <dbReference type="SAM" id="MobiDB-lite"/>
    </source>
</evidence>
<keyword evidence="2" id="KW-1185">Reference proteome</keyword>
<protein>
    <submittedName>
        <fullName evidence="3">Uncharacterized protein LOC102808146</fullName>
    </submittedName>
</protein>
<organism evidence="2 3">
    <name type="scientific">Saccoglossus kowalevskii</name>
    <name type="common">Acorn worm</name>
    <dbReference type="NCBI Taxonomy" id="10224"/>
    <lineage>
        <taxon>Eukaryota</taxon>
        <taxon>Metazoa</taxon>
        <taxon>Hemichordata</taxon>
        <taxon>Enteropneusta</taxon>
        <taxon>Harrimaniidae</taxon>
        <taxon>Saccoglossus</taxon>
    </lineage>
</organism>
<accession>A0ABM0MGF8</accession>
<dbReference type="RefSeq" id="XP_006819099.1">
    <property type="nucleotide sequence ID" value="XM_006819036.1"/>
</dbReference>
<gene>
    <name evidence="3" type="primary">LOC102808146</name>
</gene>
<sequence>MAVDLKLLVARKTASVQSSQMTPDRQIHEPAISVPTATDNSDRADKEIDRRLHELRFQLFQAVKELSEKDKTIDALKSELGRNSGFEHLSPFKEVHEDVEEIDA</sequence>